<accession>A0ABY3QG48</accession>
<sequence length="120" mass="13151">MNLLTETVAAIQESGHSTDDIVFIGSEETGHSCTWEQFQILADKEYDAGFGSQKVAEDLIIVFSDGAKMWRGEYDGSEGWDFSAPFKAPAAIQPIRNLFTLGVGWDSLADMNPDAEQDAE</sequence>
<protein>
    <submittedName>
        <fullName evidence="1">Uncharacterized protein</fullName>
    </submittedName>
</protein>
<dbReference type="EMBL" id="CP088100">
    <property type="protein sequence ID" value="UFW83911.1"/>
    <property type="molecule type" value="Genomic_DNA"/>
</dbReference>
<dbReference type="Proteomes" id="UP001430990">
    <property type="component" value="Chromosome"/>
</dbReference>
<keyword evidence="2" id="KW-1185">Reference proteome</keyword>
<name>A0ABY3QG48_9BRAD</name>
<dbReference type="RefSeq" id="WP_231142184.1">
    <property type="nucleotide sequence ID" value="NZ_CP088100.1"/>
</dbReference>
<evidence type="ECO:0000313" key="2">
    <source>
        <dbReference type="Proteomes" id="UP001430990"/>
    </source>
</evidence>
<reference evidence="1" key="1">
    <citation type="submission" date="2021-11" db="EMBL/GenBank/DDBJ databases">
        <title>Australian commercial rhizobial inoculants.</title>
        <authorList>
            <person name="Kohlmeier M.G."/>
            <person name="O'Hara G.W."/>
            <person name="Colombi E."/>
            <person name="Ramsay J.P."/>
            <person name="Terpolilli J."/>
        </authorList>
    </citation>
    <scope>NUCLEOTIDE SEQUENCE</scope>
    <source>
        <strain evidence="1">CC829</strain>
    </source>
</reference>
<evidence type="ECO:0000313" key="1">
    <source>
        <dbReference type="EMBL" id="UFW83911.1"/>
    </source>
</evidence>
<gene>
    <name evidence="1" type="ORF">BjapCC829_28645</name>
</gene>
<proteinExistence type="predicted"/>
<organism evidence="1 2">
    <name type="scientific">Bradyrhizobium barranii</name>
    <dbReference type="NCBI Taxonomy" id="2992140"/>
    <lineage>
        <taxon>Bacteria</taxon>
        <taxon>Pseudomonadati</taxon>
        <taxon>Pseudomonadota</taxon>
        <taxon>Alphaproteobacteria</taxon>
        <taxon>Hyphomicrobiales</taxon>
        <taxon>Nitrobacteraceae</taxon>
        <taxon>Bradyrhizobium</taxon>
    </lineage>
</organism>